<gene>
    <name evidence="2" type="ORF">CWS72_21090</name>
</gene>
<keyword evidence="2" id="KW-0378">Hydrolase</keyword>
<organism evidence="2 3">
    <name type="scientific">Telmatospirillum siberiense</name>
    <dbReference type="NCBI Taxonomy" id="382514"/>
    <lineage>
        <taxon>Bacteria</taxon>
        <taxon>Pseudomonadati</taxon>
        <taxon>Pseudomonadota</taxon>
        <taxon>Alphaproteobacteria</taxon>
        <taxon>Rhodospirillales</taxon>
        <taxon>Rhodospirillaceae</taxon>
        <taxon>Telmatospirillum</taxon>
    </lineage>
</organism>
<dbReference type="InterPro" id="IPR001279">
    <property type="entry name" value="Metallo-B-lactamas"/>
</dbReference>
<dbReference type="InterPro" id="IPR036866">
    <property type="entry name" value="RibonucZ/Hydroxyglut_hydro"/>
</dbReference>
<dbReference type="InterPro" id="IPR048933">
    <property type="entry name" value="B_lactamase-like_C"/>
</dbReference>
<dbReference type="AlphaFoldDB" id="A0A2N3PQ85"/>
<dbReference type="GO" id="GO:0016787">
    <property type="term" value="F:hydrolase activity"/>
    <property type="evidence" value="ECO:0007669"/>
    <property type="project" value="UniProtKB-KW"/>
</dbReference>
<comment type="caution">
    <text evidence="2">The sequence shown here is derived from an EMBL/GenBank/DDBJ whole genome shotgun (WGS) entry which is preliminary data.</text>
</comment>
<keyword evidence="3" id="KW-1185">Reference proteome</keyword>
<name>A0A2N3PQ85_9PROT</name>
<accession>A0A2N3PQ85</accession>
<evidence type="ECO:0000259" key="1">
    <source>
        <dbReference type="SMART" id="SM00849"/>
    </source>
</evidence>
<dbReference type="Pfam" id="PF00753">
    <property type="entry name" value="Lactamase_B"/>
    <property type="match status" value="1"/>
</dbReference>
<dbReference type="SUPFAM" id="SSF56281">
    <property type="entry name" value="Metallo-hydrolase/oxidoreductase"/>
    <property type="match status" value="1"/>
</dbReference>
<dbReference type="InterPro" id="IPR050662">
    <property type="entry name" value="Sec-metab_biosynth-thioest"/>
</dbReference>
<dbReference type="PANTHER" id="PTHR23131">
    <property type="entry name" value="ENDORIBONUCLEASE LACTB2"/>
    <property type="match status" value="1"/>
</dbReference>
<dbReference type="Gene3D" id="1.10.10.10">
    <property type="entry name" value="Winged helix-like DNA-binding domain superfamily/Winged helix DNA-binding domain"/>
    <property type="match status" value="1"/>
</dbReference>
<dbReference type="OrthoDB" id="2971563at2"/>
<reference evidence="3" key="1">
    <citation type="submission" date="2017-12" db="EMBL/GenBank/DDBJ databases">
        <title>Draft genome sequence of Telmatospirillum siberiense 26-4b1T, an acidotolerant peatland alphaproteobacterium potentially involved in sulfur cycling.</title>
        <authorList>
            <person name="Hausmann B."/>
            <person name="Pjevac P."/>
            <person name="Schreck K."/>
            <person name="Herbold C.W."/>
            <person name="Daims H."/>
            <person name="Wagner M."/>
            <person name="Pester M."/>
            <person name="Loy A."/>
        </authorList>
    </citation>
    <scope>NUCLEOTIDE SEQUENCE [LARGE SCALE GENOMIC DNA]</scope>
    <source>
        <strain evidence="3">26-4b1</strain>
    </source>
</reference>
<evidence type="ECO:0000313" key="2">
    <source>
        <dbReference type="EMBL" id="PKU22552.1"/>
    </source>
</evidence>
<dbReference type="InterPro" id="IPR036388">
    <property type="entry name" value="WH-like_DNA-bd_sf"/>
</dbReference>
<protein>
    <submittedName>
        <fullName evidence="2">MBL fold metallo-hydrolase</fullName>
    </submittedName>
</protein>
<dbReference type="Proteomes" id="UP000233293">
    <property type="component" value="Unassembled WGS sequence"/>
</dbReference>
<feature type="domain" description="Metallo-beta-lactamase" evidence="1">
    <location>
        <begin position="9"/>
        <end position="225"/>
    </location>
</feature>
<proteinExistence type="predicted"/>
<dbReference type="PANTHER" id="PTHR23131:SF4">
    <property type="entry name" value="METALLO-BETA-LACTAMASE SUPERFAMILY POTEIN"/>
    <property type="match status" value="1"/>
</dbReference>
<dbReference type="Pfam" id="PF21221">
    <property type="entry name" value="B_lactamase-like_C"/>
    <property type="match status" value="1"/>
</dbReference>
<dbReference type="SMART" id="SM00849">
    <property type="entry name" value="Lactamase_B"/>
    <property type="match status" value="1"/>
</dbReference>
<sequence length="312" mass="35212">MPLPFALDHINLWLIEDGGSWAVVDTGVPDDRTRNLWRGVLAGPMAGRPVSRLLVSHFHPDHMGLAAWFTRKFPVVMETTQAEWLYGRMLSLDTGEAFREASLNFYRGAGFGPDLLTLVAERGNAYGARIKHIPTVCRRLRDGDRLHLGPHVWRVMVGEGHAPEMACLWCEERNVLISGDQLLPSISPNVSVWPSEPDANPLGLFLKSLEKFRELPADCLVLPSHGRPFFGLHERIDALLRHHQDRLAETLDACRRPISAYDLLAIMFPRELDHHQLFFAIGESLAHLHYLVEGGLLGRTIDGMGIHRFHRI</sequence>
<evidence type="ECO:0000313" key="3">
    <source>
        <dbReference type="Proteomes" id="UP000233293"/>
    </source>
</evidence>
<dbReference type="EMBL" id="PIUM01000030">
    <property type="protein sequence ID" value="PKU22552.1"/>
    <property type="molecule type" value="Genomic_DNA"/>
</dbReference>
<dbReference type="Gene3D" id="3.60.15.10">
    <property type="entry name" value="Ribonuclease Z/Hydroxyacylglutathione hydrolase-like"/>
    <property type="match status" value="1"/>
</dbReference>